<keyword evidence="4" id="KW-0444">Lipid biosynthesis</keyword>
<dbReference type="Gene3D" id="3.40.50.720">
    <property type="entry name" value="NAD(P)-binding Rossmann-like Domain"/>
    <property type="match status" value="1"/>
</dbReference>
<evidence type="ECO:0000256" key="2">
    <source>
        <dbReference type="ARBA" id="ARBA00006484"/>
    </source>
</evidence>
<protein>
    <recommendedName>
        <fullName evidence="3">3-oxoacyl-[acyl-carrier-protein] reductase</fullName>
        <ecNumber evidence="3">1.1.1.100</ecNumber>
    </recommendedName>
</protein>
<evidence type="ECO:0000256" key="5">
    <source>
        <dbReference type="ARBA" id="ARBA00022832"/>
    </source>
</evidence>
<keyword evidence="7" id="KW-0443">Lipid metabolism</keyword>
<dbReference type="EMBL" id="JAATIQ010000147">
    <property type="protein sequence ID" value="KAF4377225.1"/>
    <property type="molecule type" value="Genomic_DNA"/>
</dbReference>
<dbReference type="EC" id="1.1.1.100" evidence="3"/>
<accession>A0A7J6G2J9</accession>
<proteinExistence type="inferred from homology"/>
<gene>
    <name evidence="9" type="ORF">G4B88_009217</name>
</gene>
<evidence type="ECO:0000256" key="7">
    <source>
        <dbReference type="ARBA" id="ARBA00023160"/>
    </source>
</evidence>
<dbReference type="Proteomes" id="UP000583929">
    <property type="component" value="Unassembled WGS sequence"/>
</dbReference>
<dbReference type="SUPFAM" id="SSF51735">
    <property type="entry name" value="NAD(P)-binding Rossmann-fold domains"/>
    <property type="match status" value="1"/>
</dbReference>
<evidence type="ECO:0000313" key="10">
    <source>
        <dbReference type="Proteomes" id="UP000583929"/>
    </source>
</evidence>
<dbReference type="Pfam" id="PF00106">
    <property type="entry name" value="adh_short"/>
    <property type="match status" value="1"/>
</dbReference>
<dbReference type="InterPro" id="IPR036291">
    <property type="entry name" value="NAD(P)-bd_dom_sf"/>
</dbReference>
<keyword evidence="7" id="KW-0275">Fatty acid biosynthesis</keyword>
<organism evidence="9 10">
    <name type="scientific">Cannabis sativa</name>
    <name type="common">Hemp</name>
    <name type="synonym">Marijuana</name>
    <dbReference type="NCBI Taxonomy" id="3483"/>
    <lineage>
        <taxon>Eukaryota</taxon>
        <taxon>Viridiplantae</taxon>
        <taxon>Streptophyta</taxon>
        <taxon>Embryophyta</taxon>
        <taxon>Tracheophyta</taxon>
        <taxon>Spermatophyta</taxon>
        <taxon>Magnoliopsida</taxon>
        <taxon>eudicotyledons</taxon>
        <taxon>Gunneridae</taxon>
        <taxon>Pentapetalae</taxon>
        <taxon>rosids</taxon>
        <taxon>fabids</taxon>
        <taxon>Rosales</taxon>
        <taxon>Cannabaceae</taxon>
        <taxon>Cannabis</taxon>
    </lineage>
</organism>
<dbReference type="PANTHER" id="PTHR42879">
    <property type="entry name" value="3-OXOACYL-(ACYL-CARRIER-PROTEIN) REDUCTASE"/>
    <property type="match status" value="1"/>
</dbReference>
<dbReference type="InterPro" id="IPR050259">
    <property type="entry name" value="SDR"/>
</dbReference>
<evidence type="ECO:0000313" key="9">
    <source>
        <dbReference type="EMBL" id="KAF4377225.1"/>
    </source>
</evidence>
<reference evidence="9 10" key="1">
    <citation type="journal article" date="2020" name="bioRxiv">
        <title>Sequence and annotation of 42 cannabis genomes reveals extensive copy number variation in cannabinoid synthesis and pathogen resistance genes.</title>
        <authorList>
            <person name="Mckernan K.J."/>
            <person name="Helbert Y."/>
            <person name="Kane L.T."/>
            <person name="Ebling H."/>
            <person name="Zhang L."/>
            <person name="Liu B."/>
            <person name="Eaton Z."/>
            <person name="Mclaughlin S."/>
            <person name="Kingan S."/>
            <person name="Baybayan P."/>
            <person name="Concepcion G."/>
            <person name="Jordan M."/>
            <person name="Riva A."/>
            <person name="Barbazuk W."/>
            <person name="Harkins T."/>
        </authorList>
    </citation>
    <scope>NUCLEOTIDE SEQUENCE [LARGE SCALE GENOMIC DNA]</scope>
    <source>
        <strain evidence="10">cv. Jamaican Lion 4</strain>
        <tissue evidence="9">Leaf</tissue>
    </source>
</reference>
<comment type="caution">
    <text evidence="9">The sequence shown here is derived from an EMBL/GenBank/DDBJ whole genome shotgun (WGS) entry which is preliminary data.</text>
</comment>
<dbReference type="InterPro" id="IPR002347">
    <property type="entry name" value="SDR_fam"/>
</dbReference>
<dbReference type="GO" id="GO:0006633">
    <property type="term" value="P:fatty acid biosynthetic process"/>
    <property type="evidence" value="ECO:0007669"/>
    <property type="project" value="UniProtKB-KW"/>
</dbReference>
<comment type="pathway">
    <text evidence="1">Lipid metabolism; fatty acid biosynthesis.</text>
</comment>
<keyword evidence="5" id="KW-0276">Fatty acid metabolism</keyword>
<comment type="similarity">
    <text evidence="2">Belongs to the short-chain dehydrogenases/reductases (SDR) family.</text>
</comment>
<comment type="catalytic activity">
    <reaction evidence="8">
        <text>a (3R)-hydroxyacyl-[ACP] + NADP(+) = a 3-oxoacyl-[ACP] + NADPH + H(+)</text>
        <dbReference type="Rhea" id="RHEA:17397"/>
        <dbReference type="Rhea" id="RHEA-COMP:9916"/>
        <dbReference type="Rhea" id="RHEA-COMP:9945"/>
        <dbReference type="ChEBI" id="CHEBI:15378"/>
        <dbReference type="ChEBI" id="CHEBI:57783"/>
        <dbReference type="ChEBI" id="CHEBI:58349"/>
        <dbReference type="ChEBI" id="CHEBI:78776"/>
        <dbReference type="ChEBI" id="CHEBI:78827"/>
        <dbReference type="EC" id="1.1.1.100"/>
    </reaction>
</comment>
<evidence type="ECO:0000256" key="8">
    <source>
        <dbReference type="ARBA" id="ARBA00048508"/>
    </source>
</evidence>
<evidence type="ECO:0000256" key="6">
    <source>
        <dbReference type="ARBA" id="ARBA00022857"/>
    </source>
</evidence>
<evidence type="ECO:0000256" key="3">
    <source>
        <dbReference type="ARBA" id="ARBA00012948"/>
    </source>
</evidence>
<sequence length="134" mass="15641">MDRRIEFFFLLFSDNTILDINSNLNFVFYHHRKLFRLSSYRLKHLVAKLLLLDEMDNLMMRMKKSQWQDVIDLNLTGVFLCTQAAAKIMMKKKKGPCHGKRTICGETQRGLLSLSVDMNGSRFLTISVAPRPTR</sequence>
<dbReference type="AlphaFoldDB" id="A0A7J6G2J9"/>
<dbReference type="GO" id="GO:0004316">
    <property type="term" value="F:3-oxoacyl-[acyl-carrier-protein] reductase (NADPH) activity"/>
    <property type="evidence" value="ECO:0007669"/>
    <property type="project" value="UniProtKB-EC"/>
</dbReference>
<evidence type="ECO:0000256" key="4">
    <source>
        <dbReference type="ARBA" id="ARBA00022516"/>
    </source>
</evidence>
<dbReference type="PANTHER" id="PTHR42879:SF2">
    <property type="entry name" value="3-OXOACYL-[ACYL-CARRIER-PROTEIN] REDUCTASE FABG"/>
    <property type="match status" value="1"/>
</dbReference>
<evidence type="ECO:0000256" key="1">
    <source>
        <dbReference type="ARBA" id="ARBA00005194"/>
    </source>
</evidence>
<keyword evidence="10" id="KW-1185">Reference proteome</keyword>
<name>A0A7J6G2J9_CANSA</name>
<keyword evidence="6" id="KW-0521">NADP</keyword>